<dbReference type="EMBL" id="CAJNOJ010000007">
    <property type="protein sequence ID" value="CAF0764032.1"/>
    <property type="molecule type" value="Genomic_DNA"/>
</dbReference>
<dbReference type="Pfam" id="PF01585">
    <property type="entry name" value="G-patch"/>
    <property type="match status" value="1"/>
</dbReference>
<protein>
    <recommendedName>
        <fullName evidence="2">G-patch domain-containing protein</fullName>
    </recommendedName>
</protein>
<dbReference type="GO" id="GO:0039536">
    <property type="term" value="P:negative regulation of RIG-I signaling pathway"/>
    <property type="evidence" value="ECO:0007669"/>
    <property type="project" value="InterPro"/>
</dbReference>
<organism evidence="4 5">
    <name type="scientific">Adineta ricciae</name>
    <name type="common">Rotifer</name>
    <dbReference type="NCBI Taxonomy" id="249248"/>
    <lineage>
        <taxon>Eukaryota</taxon>
        <taxon>Metazoa</taxon>
        <taxon>Spiralia</taxon>
        <taxon>Gnathifera</taxon>
        <taxon>Rotifera</taxon>
        <taxon>Eurotatoria</taxon>
        <taxon>Bdelloidea</taxon>
        <taxon>Adinetida</taxon>
        <taxon>Adinetidae</taxon>
        <taxon>Adineta</taxon>
    </lineage>
</organism>
<dbReference type="EMBL" id="CAJNOR010001203">
    <property type="protein sequence ID" value="CAF1096927.1"/>
    <property type="molecule type" value="Genomic_DNA"/>
</dbReference>
<evidence type="ECO:0000313" key="4">
    <source>
        <dbReference type="EMBL" id="CAF1096927.1"/>
    </source>
</evidence>
<feature type="region of interest" description="Disordered" evidence="1">
    <location>
        <begin position="181"/>
        <end position="258"/>
    </location>
</feature>
<dbReference type="Proteomes" id="UP000663828">
    <property type="component" value="Unassembled WGS sequence"/>
</dbReference>
<dbReference type="GO" id="GO:0032480">
    <property type="term" value="P:negative regulation of type I interferon production"/>
    <property type="evidence" value="ECO:0007669"/>
    <property type="project" value="InterPro"/>
</dbReference>
<feature type="domain" description="G-patch" evidence="2">
    <location>
        <begin position="392"/>
        <end position="442"/>
    </location>
</feature>
<feature type="compositionally biased region" description="Basic and acidic residues" evidence="1">
    <location>
        <begin position="210"/>
        <end position="246"/>
    </location>
</feature>
<evidence type="ECO:0000259" key="2">
    <source>
        <dbReference type="PROSITE" id="PS50174"/>
    </source>
</evidence>
<name>A0A814NWX3_ADIRI</name>
<sequence length="509" mass="58721">MSSKAVTTATTDEPFTTVLVSAIPKSFRSADLRNFFSSFVETKAFRCFHFRHRPIPPSSETTISPSYICFIQVYNKRLNEFIRLYHRKHWINLQGNYLSTLCLISKVTNEDPSMINDLIEFKPPKYVYPQGNVGTPTSYFLEEINACRLPQTIIKKLALIFPKCRSKRKYGCVGFDYGSMIEQDDDDDDDDEEQESISDMELKTGQGHEILSEQDKTALDKLNKQKEERERGKDDDLTSVEDKRLDEEEDELEEWDRHEAQYDDVTKQDRTSPYFFEHKIELKWEKGGSGLVFYTDDVFWKEHEGRDFDSLDMADDIDIDMRMYEKSSGMWTLEARKRTSLGFVCTFTCVGSADRDGNELQSIRREEDLREGRISNETNAEHKRIGVFERHTKGIGRRLLERAGWQDGEGLGSSVKGMAEALTAEGGKLSQKDKTGLGYTGEKVERNPYKRMATASSSSNNRQQQHDIHITTVYDDPEETDPAAASNRRWEPTRNKNRPRNVKNVFAKP</sequence>
<feature type="compositionally biased region" description="Acidic residues" evidence="1">
    <location>
        <begin position="182"/>
        <end position="198"/>
    </location>
</feature>
<dbReference type="InterPro" id="IPR000467">
    <property type="entry name" value="G_patch_dom"/>
</dbReference>
<gene>
    <name evidence="3" type="ORF">EDS130_LOCUS2958</name>
    <name evidence="4" type="ORF">XAT740_LOCUS18140</name>
</gene>
<dbReference type="GO" id="GO:0003676">
    <property type="term" value="F:nucleic acid binding"/>
    <property type="evidence" value="ECO:0007669"/>
    <property type="project" value="InterPro"/>
</dbReference>
<evidence type="ECO:0000313" key="3">
    <source>
        <dbReference type="EMBL" id="CAF0764032.1"/>
    </source>
</evidence>
<dbReference type="SMART" id="SM00443">
    <property type="entry name" value="G_patch"/>
    <property type="match status" value="1"/>
</dbReference>
<dbReference type="Proteomes" id="UP000663852">
    <property type="component" value="Unassembled WGS sequence"/>
</dbReference>
<dbReference type="InterPro" id="IPR040341">
    <property type="entry name" value="GPATCH3"/>
</dbReference>
<evidence type="ECO:0000313" key="5">
    <source>
        <dbReference type="Proteomes" id="UP000663828"/>
    </source>
</evidence>
<dbReference type="PROSITE" id="PS50174">
    <property type="entry name" value="G_PATCH"/>
    <property type="match status" value="1"/>
</dbReference>
<comment type="caution">
    <text evidence="4">The sequence shown here is derived from an EMBL/GenBank/DDBJ whole genome shotgun (WGS) entry which is preliminary data.</text>
</comment>
<accession>A0A814NWX3</accession>
<evidence type="ECO:0000256" key="1">
    <source>
        <dbReference type="SAM" id="MobiDB-lite"/>
    </source>
</evidence>
<proteinExistence type="predicted"/>
<reference evidence="4" key="1">
    <citation type="submission" date="2021-02" db="EMBL/GenBank/DDBJ databases">
        <authorList>
            <person name="Nowell W R."/>
        </authorList>
    </citation>
    <scope>NUCLEOTIDE SEQUENCE</scope>
</reference>
<keyword evidence="5" id="KW-1185">Reference proteome</keyword>
<feature type="compositionally biased region" description="Polar residues" evidence="1">
    <location>
        <begin position="454"/>
        <end position="463"/>
    </location>
</feature>
<dbReference type="OrthoDB" id="5842926at2759"/>
<dbReference type="PANTHER" id="PTHR14390">
    <property type="entry name" value="G PATCH DOMAIN CONTAINING PROTEIN 3"/>
    <property type="match status" value="1"/>
</dbReference>
<dbReference type="AlphaFoldDB" id="A0A814NWX3"/>
<feature type="region of interest" description="Disordered" evidence="1">
    <location>
        <begin position="426"/>
        <end position="509"/>
    </location>
</feature>
<dbReference type="GO" id="GO:0045893">
    <property type="term" value="P:positive regulation of DNA-templated transcription"/>
    <property type="evidence" value="ECO:0007669"/>
    <property type="project" value="TreeGrafter"/>
</dbReference>
<dbReference type="PANTHER" id="PTHR14390:SF2">
    <property type="entry name" value="G PATCH DOMAIN-CONTAINING PROTEIN 3"/>
    <property type="match status" value="1"/>
</dbReference>